<dbReference type="InterPro" id="IPR012310">
    <property type="entry name" value="DNA_ligase_ATP-dep_cent"/>
</dbReference>
<dbReference type="SUPFAM" id="SSF56091">
    <property type="entry name" value="DNA ligase/mRNA capping enzyme, catalytic domain"/>
    <property type="match status" value="1"/>
</dbReference>
<name>A0AAW2ZER9_9EUKA</name>
<proteinExistence type="inferred from homology"/>
<dbReference type="GO" id="GO:0006281">
    <property type="term" value="P:DNA repair"/>
    <property type="evidence" value="ECO:0007669"/>
    <property type="project" value="InterPro"/>
</dbReference>
<gene>
    <name evidence="4" type="ORF">AKO1_000966</name>
</gene>
<evidence type="ECO:0000313" key="5">
    <source>
        <dbReference type="Proteomes" id="UP001431209"/>
    </source>
</evidence>
<dbReference type="Pfam" id="PF01068">
    <property type="entry name" value="DNA_ligase_A_M"/>
    <property type="match status" value="1"/>
</dbReference>
<evidence type="ECO:0000256" key="1">
    <source>
        <dbReference type="ARBA" id="ARBA00007572"/>
    </source>
</evidence>
<dbReference type="GO" id="GO:0005524">
    <property type="term" value="F:ATP binding"/>
    <property type="evidence" value="ECO:0007669"/>
    <property type="project" value="InterPro"/>
</dbReference>
<dbReference type="PANTHER" id="PTHR45674">
    <property type="entry name" value="DNA LIGASE 1/3 FAMILY MEMBER"/>
    <property type="match status" value="1"/>
</dbReference>
<keyword evidence="5" id="KW-1185">Reference proteome</keyword>
<dbReference type="InterPro" id="IPR016059">
    <property type="entry name" value="DNA_ligase_ATP-dep_CS"/>
</dbReference>
<dbReference type="Gene3D" id="3.30.470.30">
    <property type="entry name" value="DNA ligase/mRNA capping enzyme"/>
    <property type="match status" value="1"/>
</dbReference>
<dbReference type="PANTHER" id="PTHR45674:SF4">
    <property type="entry name" value="DNA LIGASE 1"/>
    <property type="match status" value="1"/>
</dbReference>
<accession>A0AAW2ZER9</accession>
<evidence type="ECO:0000259" key="3">
    <source>
        <dbReference type="PROSITE" id="PS50160"/>
    </source>
</evidence>
<dbReference type="EMBL" id="JAOPGA020001302">
    <property type="protein sequence ID" value="KAL0487117.1"/>
    <property type="molecule type" value="Genomic_DNA"/>
</dbReference>
<comment type="caution">
    <text evidence="4">The sequence shown here is derived from an EMBL/GenBank/DDBJ whole genome shotgun (WGS) entry which is preliminary data.</text>
</comment>
<dbReference type="PROSITE" id="PS00697">
    <property type="entry name" value="DNA_LIGASE_A1"/>
    <property type="match status" value="1"/>
</dbReference>
<evidence type="ECO:0000313" key="4">
    <source>
        <dbReference type="EMBL" id="KAL0487117.1"/>
    </source>
</evidence>
<organism evidence="4 5">
    <name type="scientific">Acrasis kona</name>
    <dbReference type="NCBI Taxonomy" id="1008807"/>
    <lineage>
        <taxon>Eukaryota</taxon>
        <taxon>Discoba</taxon>
        <taxon>Heterolobosea</taxon>
        <taxon>Tetramitia</taxon>
        <taxon>Eutetramitia</taxon>
        <taxon>Acrasidae</taxon>
        <taxon>Acrasis</taxon>
    </lineage>
</organism>
<comment type="similarity">
    <text evidence="1">Belongs to the ATP-dependent DNA ligase family.</text>
</comment>
<dbReference type="GO" id="GO:0006310">
    <property type="term" value="P:DNA recombination"/>
    <property type="evidence" value="ECO:0007669"/>
    <property type="project" value="InterPro"/>
</dbReference>
<reference evidence="4 5" key="1">
    <citation type="submission" date="2024-03" db="EMBL/GenBank/DDBJ databases">
        <title>The Acrasis kona genome and developmental transcriptomes reveal deep origins of eukaryotic multicellular pathways.</title>
        <authorList>
            <person name="Sheikh S."/>
            <person name="Fu C.-J."/>
            <person name="Brown M.W."/>
            <person name="Baldauf S.L."/>
        </authorList>
    </citation>
    <scope>NUCLEOTIDE SEQUENCE [LARGE SCALE GENOMIC DNA]</scope>
    <source>
        <strain evidence="4 5">ATCC MYA-3509</strain>
    </source>
</reference>
<keyword evidence="2 4" id="KW-0436">Ligase</keyword>
<dbReference type="AlphaFoldDB" id="A0AAW2ZER9"/>
<evidence type="ECO:0000256" key="2">
    <source>
        <dbReference type="ARBA" id="ARBA00022598"/>
    </source>
</evidence>
<dbReference type="Proteomes" id="UP001431209">
    <property type="component" value="Unassembled WGS sequence"/>
</dbReference>
<feature type="domain" description="ATP-dependent DNA ligase family profile" evidence="3">
    <location>
        <begin position="429"/>
        <end position="525"/>
    </location>
</feature>
<dbReference type="InterPro" id="IPR050191">
    <property type="entry name" value="ATP-dep_DNA_ligase"/>
</dbReference>
<protein>
    <submittedName>
        <fullName evidence="4">DNA ligase</fullName>
    </submittedName>
</protein>
<dbReference type="GO" id="GO:0003910">
    <property type="term" value="F:DNA ligase (ATP) activity"/>
    <property type="evidence" value="ECO:0007669"/>
    <property type="project" value="InterPro"/>
</dbReference>
<dbReference type="PROSITE" id="PS00333">
    <property type="entry name" value="DNA_LIGASE_A2"/>
    <property type="match status" value="1"/>
</dbReference>
<dbReference type="PROSITE" id="PS50160">
    <property type="entry name" value="DNA_LIGASE_A3"/>
    <property type="match status" value="1"/>
</dbReference>
<sequence length="525" mass="60601">MIARGLFRLCASPYLRTSVRHIFNVCTVRLKHTMTDFRKHHKLDQDTQTDDKTFRTIIDKNEREVLEKVLILDILLRSLPKDQTVYIKTLQEDFQSRFAIMFQTYLQSILESNPRTMVPIFYFLHKKDFKLKNSSGIFKRVLVKKFLFKREYVDSILLASAGNIGALLDTALSTIKCDPDQPQPVMIDEIFDAINKINSMKAAYDEIDNIIFDLLTRATRKTEMLLIAKLLTGQEETRMTKPVFASLMAKAIENCAEYNPNQESHDAIKSKIEAYLKASTSSQSFEQLMDYIIENKQVPPLPSANQQVHQAQSVDINENTFVKPMLADAAKSIDKVIQNKNNLTYEYKYDGFRCQVIYTKDEGLQLKSRNGKSFKRDFNIIKEAVMSVIKGANIEKIIIDGEIVPVDKSGRYSAFQEVSKIETGDLVKLVCWDLLQLGDKIYTKEPLSTRRRDLEKVLTTSQHQNIGMTQYINQTTNDIQQAQDFFKKSLTDNCEGLIIKDLDGIYEPGKRIWLKYKKEYDSNYL</sequence>